<dbReference type="Pfam" id="PF00072">
    <property type="entry name" value="Response_reg"/>
    <property type="match status" value="1"/>
</dbReference>
<dbReference type="InterPro" id="IPR011006">
    <property type="entry name" value="CheY-like_superfamily"/>
</dbReference>
<dbReference type="GO" id="GO:0000155">
    <property type="term" value="F:phosphorelay sensor kinase activity"/>
    <property type="evidence" value="ECO:0007669"/>
    <property type="project" value="InterPro"/>
</dbReference>
<dbReference type="InterPro" id="IPR000014">
    <property type="entry name" value="PAS"/>
</dbReference>
<dbReference type="SUPFAM" id="SSF55785">
    <property type="entry name" value="PYP-like sensor domain (PAS domain)"/>
    <property type="match status" value="1"/>
</dbReference>
<dbReference type="EMBL" id="JACEZS010000028">
    <property type="protein sequence ID" value="MBA5608297.1"/>
    <property type="molecule type" value="Genomic_DNA"/>
</dbReference>
<dbReference type="SMART" id="SM00387">
    <property type="entry name" value="HATPase_c"/>
    <property type="match status" value="1"/>
</dbReference>
<dbReference type="InterPro" id="IPR001610">
    <property type="entry name" value="PAC"/>
</dbReference>
<dbReference type="Gene3D" id="3.30.450.20">
    <property type="entry name" value="PAS domain"/>
    <property type="match status" value="1"/>
</dbReference>
<dbReference type="PROSITE" id="PS50110">
    <property type="entry name" value="RESPONSE_REGULATORY"/>
    <property type="match status" value="1"/>
</dbReference>
<dbReference type="InterPro" id="IPR005467">
    <property type="entry name" value="His_kinase_dom"/>
</dbReference>
<feature type="domain" description="Histidine kinase" evidence="6">
    <location>
        <begin position="306"/>
        <end position="537"/>
    </location>
</feature>
<dbReference type="Proteomes" id="UP000566711">
    <property type="component" value="Unassembled WGS sequence"/>
</dbReference>
<gene>
    <name evidence="10" type="ORF">H3H36_23385</name>
</gene>
<comment type="caution">
    <text evidence="10">The sequence shown here is derived from an EMBL/GenBank/DDBJ whole genome shotgun (WGS) entry which is preliminary data.</text>
</comment>
<dbReference type="SMART" id="SM00448">
    <property type="entry name" value="REC"/>
    <property type="match status" value="1"/>
</dbReference>
<keyword evidence="3 4" id="KW-0597">Phosphoprotein</keyword>
<feature type="modified residue" description="4-aspartylphosphate" evidence="4">
    <location>
        <position position="56"/>
    </location>
</feature>
<keyword evidence="5" id="KW-0175">Coiled coil</keyword>
<feature type="domain" description="PAS" evidence="8">
    <location>
        <begin position="139"/>
        <end position="211"/>
    </location>
</feature>
<accession>A0A7W2I929</accession>
<protein>
    <recommendedName>
        <fullName evidence="2">histidine kinase</fullName>
        <ecNumber evidence="2">2.7.13.3</ecNumber>
    </recommendedName>
</protein>
<feature type="coiled-coil region" evidence="5">
    <location>
        <begin position="259"/>
        <end position="290"/>
    </location>
</feature>
<dbReference type="InterPro" id="IPR036097">
    <property type="entry name" value="HisK_dim/P_sf"/>
</dbReference>
<dbReference type="CDD" id="cd00082">
    <property type="entry name" value="HisKA"/>
    <property type="match status" value="1"/>
</dbReference>
<dbReference type="InterPro" id="IPR003594">
    <property type="entry name" value="HATPase_dom"/>
</dbReference>
<dbReference type="SUPFAM" id="SSF47384">
    <property type="entry name" value="Homodimeric domain of signal transducing histidine kinase"/>
    <property type="match status" value="1"/>
</dbReference>
<dbReference type="SMART" id="SM00086">
    <property type="entry name" value="PAC"/>
    <property type="match status" value="1"/>
</dbReference>
<evidence type="ECO:0000259" key="7">
    <source>
        <dbReference type="PROSITE" id="PS50110"/>
    </source>
</evidence>
<dbReference type="Gene3D" id="3.40.50.2300">
    <property type="match status" value="1"/>
</dbReference>
<dbReference type="PROSITE" id="PS50112">
    <property type="entry name" value="PAS"/>
    <property type="match status" value="1"/>
</dbReference>
<dbReference type="Pfam" id="PF02518">
    <property type="entry name" value="HATPase_c"/>
    <property type="match status" value="1"/>
</dbReference>
<evidence type="ECO:0000256" key="2">
    <source>
        <dbReference type="ARBA" id="ARBA00012438"/>
    </source>
</evidence>
<keyword evidence="11" id="KW-1185">Reference proteome</keyword>
<proteinExistence type="predicted"/>
<dbReference type="Gene3D" id="1.10.287.130">
    <property type="match status" value="1"/>
</dbReference>
<feature type="domain" description="PAC" evidence="9">
    <location>
        <begin position="215"/>
        <end position="268"/>
    </location>
</feature>
<dbReference type="InterPro" id="IPR000700">
    <property type="entry name" value="PAS-assoc_C"/>
</dbReference>
<dbReference type="InterPro" id="IPR001789">
    <property type="entry name" value="Sig_transdc_resp-reg_receiver"/>
</dbReference>
<dbReference type="CDD" id="cd00130">
    <property type="entry name" value="PAS"/>
    <property type="match status" value="1"/>
</dbReference>
<dbReference type="CDD" id="cd00156">
    <property type="entry name" value="REC"/>
    <property type="match status" value="1"/>
</dbReference>
<dbReference type="PANTHER" id="PTHR43065">
    <property type="entry name" value="SENSOR HISTIDINE KINASE"/>
    <property type="match status" value="1"/>
</dbReference>
<evidence type="ECO:0000313" key="10">
    <source>
        <dbReference type="EMBL" id="MBA5608297.1"/>
    </source>
</evidence>
<dbReference type="Pfam" id="PF08447">
    <property type="entry name" value="PAS_3"/>
    <property type="match status" value="1"/>
</dbReference>
<dbReference type="InterPro" id="IPR003661">
    <property type="entry name" value="HisK_dim/P_dom"/>
</dbReference>
<evidence type="ECO:0000256" key="1">
    <source>
        <dbReference type="ARBA" id="ARBA00000085"/>
    </source>
</evidence>
<dbReference type="SUPFAM" id="SSF52172">
    <property type="entry name" value="CheY-like"/>
    <property type="match status" value="1"/>
</dbReference>
<dbReference type="CDD" id="cd00075">
    <property type="entry name" value="HATPase"/>
    <property type="match status" value="1"/>
</dbReference>
<dbReference type="EC" id="2.7.13.3" evidence="2"/>
<feature type="domain" description="Response regulatory" evidence="7">
    <location>
        <begin position="5"/>
        <end position="121"/>
    </location>
</feature>
<evidence type="ECO:0000259" key="8">
    <source>
        <dbReference type="PROSITE" id="PS50112"/>
    </source>
</evidence>
<evidence type="ECO:0000256" key="5">
    <source>
        <dbReference type="SAM" id="Coils"/>
    </source>
</evidence>
<dbReference type="InterPro" id="IPR035965">
    <property type="entry name" value="PAS-like_dom_sf"/>
</dbReference>
<evidence type="ECO:0000259" key="9">
    <source>
        <dbReference type="PROSITE" id="PS50113"/>
    </source>
</evidence>
<dbReference type="InterPro" id="IPR013655">
    <property type="entry name" value="PAS_fold_3"/>
</dbReference>
<dbReference type="SUPFAM" id="SSF55874">
    <property type="entry name" value="ATPase domain of HSP90 chaperone/DNA topoisomerase II/histidine kinase"/>
    <property type="match status" value="1"/>
</dbReference>
<organism evidence="10 11">
    <name type="scientific">Rugamonas fusca</name>
    <dbReference type="NCBI Taxonomy" id="2758568"/>
    <lineage>
        <taxon>Bacteria</taxon>
        <taxon>Pseudomonadati</taxon>
        <taxon>Pseudomonadota</taxon>
        <taxon>Betaproteobacteria</taxon>
        <taxon>Burkholderiales</taxon>
        <taxon>Oxalobacteraceae</taxon>
        <taxon>Telluria group</taxon>
        <taxon>Rugamonas</taxon>
    </lineage>
</organism>
<dbReference type="PROSITE" id="PS50113">
    <property type="entry name" value="PAC"/>
    <property type="match status" value="1"/>
</dbReference>
<evidence type="ECO:0000313" key="11">
    <source>
        <dbReference type="Proteomes" id="UP000566711"/>
    </source>
</evidence>
<comment type="catalytic activity">
    <reaction evidence="1">
        <text>ATP + protein L-histidine = ADP + protein N-phospho-L-histidine.</text>
        <dbReference type="EC" id="2.7.13.3"/>
    </reaction>
</comment>
<dbReference type="PRINTS" id="PR00344">
    <property type="entry name" value="BCTRLSENSOR"/>
</dbReference>
<dbReference type="InterPro" id="IPR004358">
    <property type="entry name" value="Sig_transdc_His_kin-like_C"/>
</dbReference>
<dbReference type="RefSeq" id="WP_182220470.1">
    <property type="nucleotide sequence ID" value="NZ_JACEZS010000028.1"/>
</dbReference>
<evidence type="ECO:0000256" key="4">
    <source>
        <dbReference type="PROSITE-ProRule" id="PRU00169"/>
    </source>
</evidence>
<dbReference type="Gene3D" id="3.30.565.10">
    <property type="entry name" value="Histidine kinase-like ATPase, C-terminal domain"/>
    <property type="match status" value="1"/>
</dbReference>
<dbReference type="NCBIfam" id="TIGR00229">
    <property type="entry name" value="sensory_box"/>
    <property type="match status" value="1"/>
</dbReference>
<dbReference type="AlphaFoldDB" id="A0A7W2I929"/>
<name>A0A7W2I929_9BURK</name>
<dbReference type="PANTHER" id="PTHR43065:SF47">
    <property type="match status" value="1"/>
</dbReference>
<evidence type="ECO:0000259" key="6">
    <source>
        <dbReference type="PROSITE" id="PS50109"/>
    </source>
</evidence>
<sequence length="555" mass="60881">MTPLAVLLVEDCDSDADLIERCLRKAGYDVTLDRVETAAELHAALAAPHWDIVLSDHNLPDLNASIALAHLHAAGLDLPFIVVSNTIGEETAVALMRAGAHDYVMKGDLARLGPAVARELKEAERRRQHRAAAQALRAAEERWNFALEGAGYGVWDWDIPNGQVLFSPCWRTIHGYAEHEVVPTATWRDSLVHPDDLPRLRAAMREHFSGASGRYKQEYRLRGRDGSWKWVLDNGTIVSRDGAGQPLRMICTHIDLTERKRIEEALRELNEQLESRVEARTRELRLAMDQIVESEKLASLGVLVAGVSHELNTPIGNMVLAATSLADKLAELTCAAEHNSLTRSGLLQGLHECLNASDIIARNGHRSNDLIESFKRVSVDQTSQRRRHFDLRTTVQDSLTALGARLRRAKAAVELRIPDGIMMDSYPGHLEQIINNIVMNSITHGFDGKPGGQIVIEASGADGMVELHYRDDGHGIPAEVQHRVFEPFYTTRLGKGGSGLGLSIVNNLVQAIFKGQLRLDSAPGQGVRLHFTFPAVTPQAAPGADEDQAGAALAS</sequence>
<dbReference type="PROSITE" id="PS50109">
    <property type="entry name" value="HIS_KIN"/>
    <property type="match status" value="1"/>
</dbReference>
<dbReference type="InterPro" id="IPR036890">
    <property type="entry name" value="HATPase_C_sf"/>
</dbReference>
<reference evidence="10 11" key="1">
    <citation type="submission" date="2020-07" db="EMBL/GenBank/DDBJ databases">
        <title>Novel species isolated from subtropical streams in China.</title>
        <authorList>
            <person name="Lu H."/>
        </authorList>
    </citation>
    <scope>NUCLEOTIDE SEQUENCE [LARGE SCALE GENOMIC DNA]</scope>
    <source>
        <strain evidence="10 11">FT3S</strain>
    </source>
</reference>
<evidence type="ECO:0000256" key="3">
    <source>
        <dbReference type="ARBA" id="ARBA00022553"/>
    </source>
</evidence>